<dbReference type="SUPFAM" id="SSF53850">
    <property type="entry name" value="Periplasmic binding protein-like II"/>
    <property type="match status" value="1"/>
</dbReference>
<dbReference type="CDD" id="cd13578">
    <property type="entry name" value="PBP2_Bug27"/>
    <property type="match status" value="1"/>
</dbReference>
<dbReference type="Gene3D" id="3.40.190.10">
    <property type="entry name" value="Periplasmic binding protein-like II"/>
    <property type="match status" value="1"/>
</dbReference>
<name>A0A2W7ILY5_9PROT</name>
<evidence type="ECO:0000313" key="3">
    <source>
        <dbReference type="Proteomes" id="UP000249688"/>
    </source>
</evidence>
<organism evidence="2 3">
    <name type="scientific">Humitalea rosea</name>
    <dbReference type="NCBI Taxonomy" id="990373"/>
    <lineage>
        <taxon>Bacteria</taxon>
        <taxon>Pseudomonadati</taxon>
        <taxon>Pseudomonadota</taxon>
        <taxon>Alphaproteobacteria</taxon>
        <taxon>Acetobacterales</taxon>
        <taxon>Roseomonadaceae</taxon>
        <taxon>Humitalea</taxon>
    </lineage>
</organism>
<dbReference type="InterPro" id="IPR042100">
    <property type="entry name" value="Bug_dom1"/>
</dbReference>
<accession>A0A2W7ILY5</accession>
<dbReference type="Pfam" id="PF03401">
    <property type="entry name" value="TctC"/>
    <property type="match status" value="1"/>
</dbReference>
<keyword evidence="2" id="KW-0675">Receptor</keyword>
<comment type="similarity">
    <text evidence="1">Belongs to the UPF0065 (bug) family.</text>
</comment>
<dbReference type="PANTHER" id="PTHR42928:SF5">
    <property type="entry name" value="BLR1237 PROTEIN"/>
    <property type="match status" value="1"/>
</dbReference>
<dbReference type="PIRSF" id="PIRSF017082">
    <property type="entry name" value="YflP"/>
    <property type="match status" value="1"/>
</dbReference>
<evidence type="ECO:0000313" key="2">
    <source>
        <dbReference type="EMBL" id="PZW47111.1"/>
    </source>
</evidence>
<comment type="caution">
    <text evidence="2">The sequence shown here is derived from an EMBL/GenBank/DDBJ whole genome shotgun (WGS) entry which is preliminary data.</text>
</comment>
<keyword evidence="3" id="KW-1185">Reference proteome</keyword>
<evidence type="ECO:0000256" key="1">
    <source>
        <dbReference type="ARBA" id="ARBA00006987"/>
    </source>
</evidence>
<dbReference type="RefSeq" id="WP_245903315.1">
    <property type="nucleotide sequence ID" value="NZ_QKYU01000007.1"/>
</dbReference>
<reference evidence="2 3" key="1">
    <citation type="submission" date="2018-06" db="EMBL/GenBank/DDBJ databases">
        <title>Genomic Encyclopedia of Archaeal and Bacterial Type Strains, Phase II (KMG-II): from individual species to whole genera.</title>
        <authorList>
            <person name="Goeker M."/>
        </authorList>
    </citation>
    <scope>NUCLEOTIDE SEQUENCE [LARGE SCALE GENOMIC DNA]</scope>
    <source>
        <strain evidence="2 3">DSM 24525</strain>
    </source>
</reference>
<dbReference type="EMBL" id="QKYU01000007">
    <property type="protein sequence ID" value="PZW47111.1"/>
    <property type="molecule type" value="Genomic_DNA"/>
</dbReference>
<gene>
    <name evidence="2" type="ORF">C8P66_107149</name>
</gene>
<dbReference type="PANTHER" id="PTHR42928">
    <property type="entry name" value="TRICARBOXYLATE-BINDING PROTEIN"/>
    <property type="match status" value="1"/>
</dbReference>
<sequence length="344" mass="36247">MPETSGVPALAVEAPGMEPHPAMKRRAALGLALGALATPALAQAPWPNRPIRLIAPDAPGNGNDITARLLAPQFEAMLGQPMVVDNRPGAGGRIGVEAAWRAAPDGYTFLIGNAGSNGINAAIYKDLPYDLVTGFRPISMLVAGPNVLVVNRSTFPVSDVASLVTMLKARGDGYAYGSGGVGSSAHMSMELFRQRAGFVALHIPYRGTPALAQGLITGDAPVAIVNLVNVMPFIRRGEIAALAVTSLTRWPELPEVPTLDESDYPGFETMAWNGLLAPLGTPEPIVARMHETVQKIATNPMIADRVKLLGGQLVASTPDEFAARIAADVAKWRDVAQRGDIRAE</sequence>
<dbReference type="InterPro" id="IPR005064">
    <property type="entry name" value="BUG"/>
</dbReference>
<dbReference type="Proteomes" id="UP000249688">
    <property type="component" value="Unassembled WGS sequence"/>
</dbReference>
<protein>
    <submittedName>
        <fullName evidence="2">Tripartite-type tricarboxylate transporter receptor subunit TctC</fullName>
    </submittedName>
</protein>
<proteinExistence type="inferred from homology"/>
<dbReference type="Gene3D" id="3.40.190.150">
    <property type="entry name" value="Bordetella uptake gene, domain 1"/>
    <property type="match status" value="1"/>
</dbReference>
<dbReference type="AlphaFoldDB" id="A0A2W7ILY5"/>